<evidence type="ECO:0000313" key="3">
    <source>
        <dbReference type="Proteomes" id="UP000224634"/>
    </source>
</evidence>
<protein>
    <submittedName>
        <fullName evidence="2">Uncharacterized protein</fullName>
    </submittedName>
</protein>
<dbReference type="EMBL" id="PDNA01000128">
    <property type="protein sequence ID" value="PGH11747.1"/>
    <property type="molecule type" value="Genomic_DNA"/>
</dbReference>
<dbReference type="OrthoDB" id="4207086at2759"/>
<name>A0A2B7XTD1_POLH7</name>
<feature type="compositionally biased region" description="Polar residues" evidence="1">
    <location>
        <begin position="45"/>
        <end position="61"/>
    </location>
</feature>
<dbReference type="AlphaFoldDB" id="A0A2B7XTD1"/>
<dbReference type="Proteomes" id="UP000224634">
    <property type="component" value="Unassembled WGS sequence"/>
</dbReference>
<organism evidence="2 3">
    <name type="scientific">Polytolypa hystricis (strain UAMH7299)</name>
    <dbReference type="NCBI Taxonomy" id="1447883"/>
    <lineage>
        <taxon>Eukaryota</taxon>
        <taxon>Fungi</taxon>
        <taxon>Dikarya</taxon>
        <taxon>Ascomycota</taxon>
        <taxon>Pezizomycotina</taxon>
        <taxon>Eurotiomycetes</taxon>
        <taxon>Eurotiomycetidae</taxon>
        <taxon>Onygenales</taxon>
        <taxon>Onygenales incertae sedis</taxon>
        <taxon>Polytolypa</taxon>
    </lineage>
</organism>
<keyword evidence="3" id="KW-1185">Reference proteome</keyword>
<feature type="region of interest" description="Disordered" evidence="1">
    <location>
        <begin position="40"/>
        <end position="61"/>
    </location>
</feature>
<proteinExistence type="predicted"/>
<sequence>MFHIGASHKCDSCHMSKEQHDKRHKEIASLIQSLHRIDQEEDVPSTPTTPVFRQNNDNNMPFINRNPDVDGDIQMSDGSSEGNDTAVVQIRQTPSMRRQDRQRAKIDKSNAKALNRKNIGLFQTLITPRNLIEKVGEIIHGDLIVLPTMTLEEGDEILDGIIQMYEDFDNEVVQKNPGLKGQKRRTSDPRDSINKLELSLIREIMVELGVRPSNTKCSKERNRVVARVADAIYADIEQVSNEAREIKKRKAAYFAFAGERAKQAIVHNNKITNWETGEKLTGNQ</sequence>
<reference evidence="2 3" key="1">
    <citation type="submission" date="2017-10" db="EMBL/GenBank/DDBJ databases">
        <title>Comparative genomics in systemic dimorphic fungi from Ajellomycetaceae.</title>
        <authorList>
            <person name="Munoz J.F."/>
            <person name="Mcewen J.G."/>
            <person name="Clay O.K."/>
            <person name="Cuomo C.A."/>
        </authorList>
    </citation>
    <scope>NUCLEOTIDE SEQUENCE [LARGE SCALE GENOMIC DNA]</scope>
    <source>
        <strain evidence="2 3">UAMH7299</strain>
    </source>
</reference>
<evidence type="ECO:0000256" key="1">
    <source>
        <dbReference type="SAM" id="MobiDB-lite"/>
    </source>
</evidence>
<dbReference type="STRING" id="1447883.A0A2B7XTD1"/>
<accession>A0A2B7XTD1</accession>
<gene>
    <name evidence="2" type="ORF">AJ80_07008</name>
</gene>
<comment type="caution">
    <text evidence="2">The sequence shown here is derived from an EMBL/GenBank/DDBJ whole genome shotgun (WGS) entry which is preliminary data.</text>
</comment>
<evidence type="ECO:0000313" key="2">
    <source>
        <dbReference type="EMBL" id="PGH11747.1"/>
    </source>
</evidence>